<name>S5RLP1_9PROT</name>
<dbReference type="RefSeq" id="WP_020915406.1">
    <property type="nucleotide sequence ID" value="NC_021885.1"/>
</dbReference>
<dbReference type="GO" id="GO:0016887">
    <property type="term" value="F:ATP hydrolysis activity"/>
    <property type="evidence" value="ECO:0007669"/>
    <property type="project" value="InterPro"/>
</dbReference>
<evidence type="ECO:0000256" key="3">
    <source>
        <dbReference type="ARBA" id="ARBA00022741"/>
    </source>
</evidence>
<dbReference type="OrthoDB" id="8969956at2"/>
<dbReference type="HOGENOM" id="CLU_000604_1_22_4"/>
<dbReference type="eggNOG" id="COG0411">
    <property type="taxonomic scope" value="Bacteria"/>
</dbReference>
<reference evidence="6 7" key="1">
    <citation type="journal article" date="2013" name="Curr. Biol.">
        <title>Defensive bacteriome symbiont with a drastically reduced genome.</title>
        <authorList>
            <person name="Nakabachi A."/>
            <person name="Ueoka R."/>
            <person name="Oshima K."/>
            <person name="Teta R."/>
            <person name="Mangoni A."/>
            <person name="Gurgui M."/>
            <person name="Oldham N.J."/>
            <person name="van Echten-Deckert G."/>
            <person name="Okamura K."/>
            <person name="Yamamoto K."/>
            <person name="Inoue H."/>
            <person name="Ohkuma M."/>
            <person name="Hongoh Y."/>
            <person name="Miyagishima S.Y."/>
            <person name="Hattori M."/>
            <person name="Piel J."/>
            <person name="Fukatsu T."/>
        </authorList>
    </citation>
    <scope>NUCLEOTIDE SEQUENCE [LARGE SCALE GENOMIC DNA]</scope>
    <source>
        <strain evidence="6 7">DC</strain>
    </source>
</reference>
<evidence type="ECO:0000256" key="1">
    <source>
        <dbReference type="ARBA" id="ARBA00022448"/>
    </source>
</evidence>
<dbReference type="InterPro" id="IPR051120">
    <property type="entry name" value="ABC_AA/LPS_Transport"/>
</dbReference>
<accession>S5RLP1</accession>
<dbReference type="Proteomes" id="UP000015216">
    <property type="component" value="Chromosome"/>
</dbReference>
<dbReference type="Pfam" id="PF00005">
    <property type="entry name" value="ABC_tran"/>
    <property type="match status" value="1"/>
</dbReference>
<proteinExistence type="predicted"/>
<dbReference type="InterPro" id="IPR003593">
    <property type="entry name" value="AAA+_ATPase"/>
</dbReference>
<dbReference type="InterPro" id="IPR027417">
    <property type="entry name" value="P-loop_NTPase"/>
</dbReference>
<dbReference type="Gene3D" id="3.40.50.300">
    <property type="entry name" value="P-loop containing nucleotide triphosphate hydrolases"/>
    <property type="match status" value="1"/>
</dbReference>
<dbReference type="GeneID" id="301553005"/>
<gene>
    <name evidence="6" type="primary">dipH</name>
    <name evidence="6" type="ORF">SSDC_00690</name>
</gene>
<dbReference type="PROSITE" id="PS50893">
    <property type="entry name" value="ABC_TRANSPORTER_2"/>
    <property type="match status" value="1"/>
</dbReference>
<dbReference type="AlphaFoldDB" id="S5RLP1"/>
<dbReference type="InterPro" id="IPR003439">
    <property type="entry name" value="ABC_transporter-like_ATP-bd"/>
</dbReference>
<sequence>MTSILKIFNVTKCLNNFLVINNVNFSLKRGEILGITGNNESGKTILARIISGFIIQDKGDIFFQKKIINSFLPFKRVKLGIIHIFQNKNLFNNLSVLDNVTISILFGSNDNINLIYSRQKAFEYLKFVGLQKFFNSKINTLTRLNKQKLKLAKAFGAKPKIILLDEIMSGLNKIEVLKLAKIIEKIRNLDISILFIDKNFSAIKILVDRLLVLYRGNKIADDFPKKILSDKILLNKLS</sequence>
<keyword evidence="7" id="KW-1185">Reference proteome</keyword>
<evidence type="ECO:0000313" key="7">
    <source>
        <dbReference type="Proteomes" id="UP000015216"/>
    </source>
</evidence>
<keyword evidence="1" id="KW-0813">Transport</keyword>
<dbReference type="SUPFAM" id="SSF52540">
    <property type="entry name" value="P-loop containing nucleoside triphosphate hydrolases"/>
    <property type="match status" value="1"/>
</dbReference>
<keyword evidence="2" id="KW-1003">Cell membrane</keyword>
<dbReference type="PANTHER" id="PTHR45772">
    <property type="entry name" value="CONSERVED COMPONENT OF ABC TRANSPORTER FOR NATURAL AMINO ACIDS-RELATED"/>
    <property type="match status" value="1"/>
</dbReference>
<evidence type="ECO:0000313" key="6">
    <source>
        <dbReference type="EMBL" id="AGS06831.1"/>
    </source>
</evidence>
<evidence type="ECO:0000259" key="5">
    <source>
        <dbReference type="PROSITE" id="PS50893"/>
    </source>
</evidence>
<evidence type="ECO:0000256" key="2">
    <source>
        <dbReference type="ARBA" id="ARBA00022475"/>
    </source>
</evidence>
<evidence type="ECO:0000256" key="4">
    <source>
        <dbReference type="ARBA" id="ARBA00022840"/>
    </source>
</evidence>
<dbReference type="KEGG" id="ssdc:SSDC_00690"/>
<protein>
    <submittedName>
        <fullName evidence="6">ABC transporter ATP-binding protein, LivG-like protein</fullName>
    </submittedName>
</protein>
<dbReference type="SMART" id="SM00382">
    <property type="entry name" value="AAA"/>
    <property type="match status" value="1"/>
</dbReference>
<dbReference type="GO" id="GO:0005886">
    <property type="term" value="C:plasma membrane"/>
    <property type="evidence" value="ECO:0007669"/>
    <property type="project" value="TreeGrafter"/>
</dbReference>
<keyword evidence="3" id="KW-0547">Nucleotide-binding</keyword>
<feature type="domain" description="ABC transporter" evidence="5">
    <location>
        <begin position="5"/>
        <end position="237"/>
    </location>
</feature>
<dbReference type="STRING" id="669502.SSDC_00690"/>
<organism evidence="6 7">
    <name type="scientific">Candidatus Profftella armatura</name>
    <dbReference type="NCBI Taxonomy" id="669502"/>
    <lineage>
        <taxon>Bacteria</taxon>
        <taxon>Pseudomonadati</taxon>
        <taxon>Pseudomonadota</taxon>
        <taxon>Betaproteobacteria</taxon>
        <taxon>Candidatus Profftella</taxon>
    </lineage>
</organism>
<dbReference type="GO" id="GO:0005524">
    <property type="term" value="F:ATP binding"/>
    <property type="evidence" value="ECO:0007669"/>
    <property type="project" value="UniProtKB-KW"/>
</dbReference>
<keyword evidence="2" id="KW-0472">Membrane</keyword>
<keyword evidence="4 6" id="KW-0067">ATP-binding</keyword>
<dbReference type="EMBL" id="CP003468">
    <property type="protein sequence ID" value="AGS06831.1"/>
    <property type="molecule type" value="Genomic_DNA"/>
</dbReference>